<feature type="region of interest" description="Disordered" evidence="6">
    <location>
        <begin position="291"/>
        <end position="332"/>
    </location>
</feature>
<dbReference type="InterPro" id="IPR052337">
    <property type="entry name" value="SAT4-like"/>
</dbReference>
<evidence type="ECO:0000256" key="2">
    <source>
        <dbReference type="ARBA" id="ARBA00022692"/>
    </source>
</evidence>
<dbReference type="OrthoDB" id="10017208at2759"/>
<comment type="similarity">
    <text evidence="5">Belongs to the SAT4 family.</text>
</comment>
<dbReference type="STRING" id="1448308.A0A2T2NQH9"/>
<feature type="transmembrane region" description="Helical" evidence="7">
    <location>
        <begin position="57"/>
        <end position="81"/>
    </location>
</feature>
<evidence type="ECO:0000256" key="3">
    <source>
        <dbReference type="ARBA" id="ARBA00022989"/>
    </source>
</evidence>
<feature type="compositionally biased region" description="Polar residues" evidence="6">
    <location>
        <begin position="315"/>
        <end position="332"/>
    </location>
</feature>
<name>A0A2T2NQH9_CORCC</name>
<feature type="transmembrane region" description="Helical" evidence="7">
    <location>
        <begin position="216"/>
        <end position="234"/>
    </location>
</feature>
<dbReference type="Proteomes" id="UP000240883">
    <property type="component" value="Unassembled WGS sequence"/>
</dbReference>
<feature type="compositionally biased region" description="Polar residues" evidence="6">
    <location>
        <begin position="291"/>
        <end position="304"/>
    </location>
</feature>
<proteinExistence type="inferred from homology"/>
<evidence type="ECO:0000256" key="6">
    <source>
        <dbReference type="SAM" id="MobiDB-lite"/>
    </source>
</evidence>
<protein>
    <recommendedName>
        <fullName evidence="8">Rhodopsin domain-containing protein</fullName>
    </recommendedName>
</protein>
<keyword evidence="3 7" id="KW-1133">Transmembrane helix</keyword>
<dbReference type="PANTHER" id="PTHR33048:SF47">
    <property type="entry name" value="INTEGRAL MEMBRANE PROTEIN-RELATED"/>
    <property type="match status" value="1"/>
</dbReference>
<comment type="subcellular location">
    <subcellularLocation>
        <location evidence="1">Membrane</location>
        <topology evidence="1">Multi-pass membrane protein</topology>
    </subcellularLocation>
</comment>
<sequence>MAQPSEPPLRPKIYSTGISEIAVTLIVLTTLFSGLSIILALIRFYARGRKGLGADDYVLMVVVVFLILQMVGGFLLAFVGGQGWGVQDLALHPEKKTPLPIIRYWMILCYTVLVVMIKTSILLSYLRIFGHIRRTQIHIYILLALSWGWGIGVFFASVFQCTPVEKAWKQTMPGHCIKFIPYLWGNSISNFIIDWLILAVPIAPVLKLQLPRTQKILVILAFLCGALTCIASTIRSAATAQFNPGDLVGEAYSALWTRLEPPLATISACLPFLARIFSRGVVRGIRHITNRAGTNKSSQQSGDSNVRGGPKSHYKTLSGTELPTVSTNSRNDIHKTTTTTVNSHHDDKGDCELGLLSTTVTAPRQTAQLV</sequence>
<accession>A0A2T2NQH9</accession>
<keyword evidence="10" id="KW-1185">Reference proteome</keyword>
<evidence type="ECO:0000313" key="9">
    <source>
        <dbReference type="EMBL" id="PSN67692.1"/>
    </source>
</evidence>
<feature type="transmembrane region" description="Helical" evidence="7">
    <location>
        <begin position="179"/>
        <end position="204"/>
    </location>
</feature>
<reference evidence="9 10" key="1">
    <citation type="journal article" date="2018" name="Front. Microbiol.">
        <title>Genome-Wide Analysis of Corynespora cassiicola Leaf Fall Disease Putative Effectors.</title>
        <authorList>
            <person name="Lopez D."/>
            <person name="Ribeiro S."/>
            <person name="Label P."/>
            <person name="Fumanal B."/>
            <person name="Venisse J.S."/>
            <person name="Kohler A."/>
            <person name="de Oliveira R.R."/>
            <person name="Labutti K."/>
            <person name="Lipzen A."/>
            <person name="Lail K."/>
            <person name="Bauer D."/>
            <person name="Ohm R.A."/>
            <person name="Barry K.W."/>
            <person name="Spatafora J."/>
            <person name="Grigoriev I.V."/>
            <person name="Martin F.M."/>
            <person name="Pujade-Renaud V."/>
        </authorList>
    </citation>
    <scope>NUCLEOTIDE SEQUENCE [LARGE SCALE GENOMIC DNA]</scope>
    <source>
        <strain evidence="9 10">Philippines</strain>
    </source>
</reference>
<keyword evidence="4 7" id="KW-0472">Membrane</keyword>
<gene>
    <name evidence="9" type="ORF">BS50DRAFT_675746</name>
</gene>
<dbReference type="AlphaFoldDB" id="A0A2T2NQH9"/>
<evidence type="ECO:0000256" key="7">
    <source>
        <dbReference type="SAM" id="Phobius"/>
    </source>
</evidence>
<dbReference type="Pfam" id="PF20684">
    <property type="entry name" value="Fung_rhodopsin"/>
    <property type="match status" value="1"/>
</dbReference>
<evidence type="ECO:0000313" key="10">
    <source>
        <dbReference type="Proteomes" id="UP000240883"/>
    </source>
</evidence>
<evidence type="ECO:0000256" key="5">
    <source>
        <dbReference type="ARBA" id="ARBA00038359"/>
    </source>
</evidence>
<evidence type="ECO:0000256" key="4">
    <source>
        <dbReference type="ARBA" id="ARBA00023136"/>
    </source>
</evidence>
<evidence type="ECO:0000259" key="8">
    <source>
        <dbReference type="Pfam" id="PF20684"/>
    </source>
</evidence>
<feature type="transmembrane region" description="Helical" evidence="7">
    <location>
        <begin position="137"/>
        <end position="159"/>
    </location>
</feature>
<feature type="transmembrane region" description="Helical" evidence="7">
    <location>
        <begin position="21"/>
        <end position="45"/>
    </location>
</feature>
<dbReference type="PANTHER" id="PTHR33048">
    <property type="entry name" value="PTH11-LIKE INTEGRAL MEMBRANE PROTEIN (AFU_ORTHOLOGUE AFUA_5G11245)"/>
    <property type="match status" value="1"/>
</dbReference>
<keyword evidence="2 7" id="KW-0812">Transmembrane</keyword>
<organism evidence="9 10">
    <name type="scientific">Corynespora cassiicola Philippines</name>
    <dbReference type="NCBI Taxonomy" id="1448308"/>
    <lineage>
        <taxon>Eukaryota</taxon>
        <taxon>Fungi</taxon>
        <taxon>Dikarya</taxon>
        <taxon>Ascomycota</taxon>
        <taxon>Pezizomycotina</taxon>
        <taxon>Dothideomycetes</taxon>
        <taxon>Pleosporomycetidae</taxon>
        <taxon>Pleosporales</taxon>
        <taxon>Corynesporascaceae</taxon>
        <taxon>Corynespora</taxon>
    </lineage>
</organism>
<evidence type="ECO:0000256" key="1">
    <source>
        <dbReference type="ARBA" id="ARBA00004141"/>
    </source>
</evidence>
<feature type="domain" description="Rhodopsin" evidence="8">
    <location>
        <begin position="43"/>
        <end position="279"/>
    </location>
</feature>
<dbReference type="GO" id="GO:0016020">
    <property type="term" value="C:membrane"/>
    <property type="evidence" value="ECO:0007669"/>
    <property type="project" value="UniProtKB-SubCell"/>
</dbReference>
<feature type="transmembrane region" description="Helical" evidence="7">
    <location>
        <begin position="101"/>
        <end position="125"/>
    </location>
</feature>
<dbReference type="InterPro" id="IPR049326">
    <property type="entry name" value="Rhodopsin_dom_fungi"/>
</dbReference>
<dbReference type="EMBL" id="KZ678134">
    <property type="protein sequence ID" value="PSN67692.1"/>
    <property type="molecule type" value="Genomic_DNA"/>
</dbReference>